<dbReference type="RefSeq" id="WP_145082537.1">
    <property type="nucleotide sequence ID" value="NZ_JBCFAR010000002.1"/>
</dbReference>
<dbReference type="InterPro" id="IPR036582">
    <property type="entry name" value="Mao_N_sf"/>
</dbReference>
<evidence type="ECO:0000313" key="4">
    <source>
        <dbReference type="EMBL" id="TWH80570.1"/>
    </source>
</evidence>
<organism evidence="4 5">
    <name type="scientific">Sedimentibacter saalensis</name>
    <dbReference type="NCBI Taxonomy" id="130788"/>
    <lineage>
        <taxon>Bacteria</taxon>
        <taxon>Bacillati</taxon>
        <taxon>Bacillota</taxon>
        <taxon>Tissierellia</taxon>
        <taxon>Sedimentibacter</taxon>
    </lineage>
</organism>
<feature type="signal peptide" evidence="1">
    <location>
        <begin position="1"/>
        <end position="27"/>
    </location>
</feature>
<accession>A0A562JBT1</accession>
<reference evidence="4 5" key="1">
    <citation type="submission" date="2019-07" db="EMBL/GenBank/DDBJ databases">
        <title>Genomic Encyclopedia of Type Strains, Phase I: the one thousand microbial genomes (KMG-I) project.</title>
        <authorList>
            <person name="Kyrpides N."/>
        </authorList>
    </citation>
    <scope>NUCLEOTIDE SEQUENCE [LARGE SCALE GENOMIC DNA]</scope>
    <source>
        <strain evidence="4 5">DSM 13558</strain>
    </source>
</reference>
<dbReference type="EMBL" id="VLKH01000004">
    <property type="protein sequence ID" value="TWH80570.1"/>
    <property type="molecule type" value="Genomic_DNA"/>
</dbReference>
<evidence type="ECO:0000313" key="5">
    <source>
        <dbReference type="Proteomes" id="UP000315343"/>
    </source>
</evidence>
<feature type="chain" id="PRO_5022042313" evidence="1">
    <location>
        <begin position="28"/>
        <end position="405"/>
    </location>
</feature>
<keyword evidence="5" id="KW-1185">Reference proteome</keyword>
<feature type="domain" description="PrcB C-terminal" evidence="3">
    <location>
        <begin position="202"/>
        <end position="259"/>
    </location>
</feature>
<name>A0A562JBT1_9FIRM</name>
<dbReference type="Gene3D" id="3.30.457.10">
    <property type="entry name" value="Copper amine oxidase-like, N-terminal domain"/>
    <property type="match status" value="1"/>
</dbReference>
<sequence length="405" mass="45509">MHYLNKFKKVVAAGLCCAVLTTNTVYGAPANTAGIIRIKLNNQWVQMEVNPFIENNRTLVDIDFIREELGAEASLSKDGKITVVKGHTELVFESGKKYVKVHKNQGGSVFMETLEIDAVPQMAGKEIFVPVRYVAENLGAKVSWDNELRSVIIDIEDDLITVERPIDYEEVVIDGSNEKIQKWHRDNYKIKGLHFLEDQGFIYVLISAGEKKTAGYSVNVDSITEVSPMNAYVHATLTYAEGDFVAQAITYPNVVVKFEKDKINKIQYDLIDKELNKEAADVENIVRSFGSKLKMVSLLAPDELLKESMNENYGKIVTKELIEKWIKNPSEAPGRAVSSPWPERIDIESYERVSDGKYKIKGFIIEVTSAEKTSGEIAAKREITLDVEKINGSWVISNVVMGNYK</sequence>
<dbReference type="Pfam" id="PF14343">
    <property type="entry name" value="PrcB_C"/>
    <property type="match status" value="1"/>
</dbReference>
<evidence type="ECO:0000259" key="2">
    <source>
        <dbReference type="Pfam" id="PF07833"/>
    </source>
</evidence>
<dbReference type="SUPFAM" id="SSF55383">
    <property type="entry name" value="Copper amine oxidase, domain N"/>
    <property type="match status" value="2"/>
</dbReference>
<evidence type="ECO:0000259" key="3">
    <source>
        <dbReference type="Pfam" id="PF14343"/>
    </source>
</evidence>
<evidence type="ECO:0000256" key="1">
    <source>
        <dbReference type="SAM" id="SignalP"/>
    </source>
</evidence>
<dbReference type="Proteomes" id="UP000315343">
    <property type="component" value="Unassembled WGS sequence"/>
</dbReference>
<proteinExistence type="predicted"/>
<comment type="caution">
    <text evidence="4">The sequence shown here is derived from an EMBL/GenBank/DDBJ whole genome shotgun (WGS) entry which is preliminary data.</text>
</comment>
<keyword evidence="1" id="KW-0732">Signal</keyword>
<protein>
    <submittedName>
        <fullName evidence="4">Copper amine oxidase-like protein</fullName>
    </submittedName>
</protein>
<dbReference type="InterPro" id="IPR012854">
    <property type="entry name" value="Cu_amine_oxidase-like_N"/>
</dbReference>
<dbReference type="Pfam" id="PF07833">
    <property type="entry name" value="Cu_amine_oxidN1"/>
    <property type="match status" value="1"/>
</dbReference>
<dbReference type="OrthoDB" id="9762883at2"/>
<feature type="domain" description="Copper amine oxidase-like N-terminal" evidence="2">
    <location>
        <begin position="40"/>
        <end position="153"/>
    </location>
</feature>
<dbReference type="InterPro" id="IPR025748">
    <property type="entry name" value="PrcB_C_dom"/>
</dbReference>
<gene>
    <name evidence="4" type="ORF">LY60_01832</name>
</gene>
<dbReference type="AlphaFoldDB" id="A0A562JBT1"/>